<name>C4JY50_UNCRE</name>
<dbReference type="Gene3D" id="6.10.140.1020">
    <property type="match status" value="1"/>
</dbReference>
<gene>
    <name evidence="2" type="ORF">UREG_07101</name>
</gene>
<protein>
    <submittedName>
        <fullName evidence="2">Uncharacterized protein</fullName>
    </submittedName>
</protein>
<accession>C4JY50</accession>
<dbReference type="RefSeq" id="XP_002582328.1">
    <property type="nucleotide sequence ID" value="XM_002582282.1"/>
</dbReference>
<dbReference type="OMA" id="KAEWDTC"/>
<dbReference type="OrthoDB" id="27934at2759"/>
<dbReference type="GO" id="GO:0006310">
    <property type="term" value="P:DNA recombination"/>
    <property type="evidence" value="ECO:0007669"/>
    <property type="project" value="TreeGrafter"/>
</dbReference>
<dbReference type="FunCoup" id="C4JY50">
    <property type="interactions" value="9"/>
</dbReference>
<dbReference type="KEGG" id="ure:UREG_07101"/>
<dbReference type="Proteomes" id="UP000002058">
    <property type="component" value="Unassembled WGS sequence"/>
</dbReference>
<dbReference type="PANTHER" id="PTHR28527:SF1">
    <property type="entry name" value="SWI5-DEPENDENT RECOMBINATION DNA REPAIR PROTEIN 1"/>
    <property type="match status" value="1"/>
</dbReference>
<feature type="region of interest" description="Disordered" evidence="1">
    <location>
        <begin position="98"/>
        <end position="156"/>
    </location>
</feature>
<dbReference type="VEuPathDB" id="FungiDB:UREG_07101"/>
<dbReference type="EMBL" id="CH476619">
    <property type="protein sequence ID" value="EEP82236.1"/>
    <property type="molecule type" value="Genomic_DNA"/>
</dbReference>
<dbReference type="InParanoid" id="C4JY50"/>
<sequence>MTSPNTSYAQQRVTVLQKQLSSLHAQLSALRANLDTTAQALKIEQSNQDPEIEALVHKWRLVTREAAEELFASARDRVNRMGGVGVWREKMRQSKLRKAEWDTCGGADGGEDADGSDVEREKEARRREIEDGIDAGGRGDSDREEHESEKGDDETFTMDMMLKNLNIDLKMIGFDKENQRWID</sequence>
<proteinExistence type="predicted"/>
<reference evidence="3" key="1">
    <citation type="journal article" date="2009" name="Genome Res.">
        <title>Comparative genomic analyses of the human fungal pathogens Coccidioides and their relatives.</title>
        <authorList>
            <person name="Sharpton T.J."/>
            <person name="Stajich J.E."/>
            <person name="Rounsley S.D."/>
            <person name="Gardner M.J."/>
            <person name="Wortman J.R."/>
            <person name="Jordar V.S."/>
            <person name="Maiti R."/>
            <person name="Kodira C.D."/>
            <person name="Neafsey D.E."/>
            <person name="Zeng Q."/>
            <person name="Hung C.-Y."/>
            <person name="McMahan C."/>
            <person name="Muszewska A."/>
            <person name="Grynberg M."/>
            <person name="Mandel M.A."/>
            <person name="Kellner E.M."/>
            <person name="Barker B.M."/>
            <person name="Galgiani J.N."/>
            <person name="Orbach M.J."/>
            <person name="Kirkland T.N."/>
            <person name="Cole G.T."/>
            <person name="Henn M.R."/>
            <person name="Birren B.W."/>
            <person name="Taylor J.W."/>
        </authorList>
    </citation>
    <scope>NUCLEOTIDE SEQUENCE [LARGE SCALE GENOMIC DNA]</scope>
    <source>
        <strain evidence="3">UAMH 1704</strain>
    </source>
</reference>
<dbReference type="eggNOG" id="ENOG502SAMI">
    <property type="taxonomic scope" value="Eukaryota"/>
</dbReference>
<keyword evidence="3" id="KW-1185">Reference proteome</keyword>
<organism evidence="2 3">
    <name type="scientific">Uncinocarpus reesii (strain UAMH 1704)</name>
    <dbReference type="NCBI Taxonomy" id="336963"/>
    <lineage>
        <taxon>Eukaryota</taxon>
        <taxon>Fungi</taxon>
        <taxon>Dikarya</taxon>
        <taxon>Ascomycota</taxon>
        <taxon>Pezizomycotina</taxon>
        <taxon>Eurotiomycetes</taxon>
        <taxon>Eurotiomycetidae</taxon>
        <taxon>Onygenales</taxon>
        <taxon>Onygenaceae</taxon>
        <taxon>Uncinocarpus</taxon>
    </lineage>
</organism>
<feature type="compositionally biased region" description="Basic and acidic residues" evidence="1">
    <location>
        <begin position="117"/>
        <end position="130"/>
    </location>
</feature>
<evidence type="ECO:0000256" key="1">
    <source>
        <dbReference type="SAM" id="MobiDB-lite"/>
    </source>
</evidence>
<evidence type="ECO:0000313" key="3">
    <source>
        <dbReference type="Proteomes" id="UP000002058"/>
    </source>
</evidence>
<dbReference type="PANTHER" id="PTHR28527">
    <property type="entry name" value="MATING-TYPE SWITCHING PROTEIN SWI2-RELATED"/>
    <property type="match status" value="1"/>
</dbReference>
<dbReference type="STRING" id="336963.C4JY50"/>
<dbReference type="GeneID" id="8444545"/>
<evidence type="ECO:0000313" key="2">
    <source>
        <dbReference type="EMBL" id="EEP82236.1"/>
    </source>
</evidence>
<feature type="compositionally biased region" description="Basic and acidic residues" evidence="1">
    <location>
        <begin position="137"/>
        <end position="149"/>
    </location>
</feature>
<dbReference type="HOGENOM" id="CLU_045012_1_0_1"/>
<dbReference type="AlphaFoldDB" id="C4JY50"/>